<dbReference type="Proteomes" id="UP000649179">
    <property type="component" value="Unassembled WGS sequence"/>
</dbReference>
<dbReference type="EMBL" id="BMKQ01000001">
    <property type="protein sequence ID" value="GGF40470.1"/>
    <property type="molecule type" value="Genomic_DNA"/>
</dbReference>
<feature type="domain" description="Glycosyltransferase subfamily 4-like N-terminal" evidence="5">
    <location>
        <begin position="16"/>
        <end position="195"/>
    </location>
</feature>
<keyword evidence="2" id="KW-0808">Transferase</keyword>
<reference evidence="6" key="2">
    <citation type="submission" date="2020-09" db="EMBL/GenBank/DDBJ databases">
        <authorList>
            <person name="Sun Q."/>
            <person name="Zhou Y."/>
        </authorList>
    </citation>
    <scope>NUCLEOTIDE SEQUENCE</scope>
    <source>
        <strain evidence="6">CGMCC 1.16067</strain>
    </source>
</reference>
<evidence type="ECO:0000256" key="2">
    <source>
        <dbReference type="ARBA" id="ARBA00022679"/>
    </source>
</evidence>
<dbReference type="Pfam" id="PF13439">
    <property type="entry name" value="Glyco_transf_4"/>
    <property type="match status" value="1"/>
</dbReference>
<name>A0A917F1A6_9ACTN</name>
<dbReference type="CDD" id="cd03820">
    <property type="entry name" value="GT4_AmsD-like"/>
    <property type="match status" value="1"/>
</dbReference>
<gene>
    <name evidence="6" type="ORF">GCM10011519_12680</name>
</gene>
<proteinExistence type="predicted"/>
<evidence type="ECO:0008006" key="8">
    <source>
        <dbReference type="Google" id="ProtNLM"/>
    </source>
</evidence>
<dbReference type="PANTHER" id="PTHR12526">
    <property type="entry name" value="GLYCOSYLTRANSFERASE"/>
    <property type="match status" value="1"/>
</dbReference>
<dbReference type="Pfam" id="PF00534">
    <property type="entry name" value="Glycos_transf_1"/>
    <property type="match status" value="1"/>
</dbReference>
<evidence type="ECO:0000313" key="6">
    <source>
        <dbReference type="EMBL" id="GGF40470.1"/>
    </source>
</evidence>
<dbReference type="InterPro" id="IPR001296">
    <property type="entry name" value="Glyco_trans_1"/>
</dbReference>
<evidence type="ECO:0000259" key="4">
    <source>
        <dbReference type="Pfam" id="PF00534"/>
    </source>
</evidence>
<dbReference type="SUPFAM" id="SSF53756">
    <property type="entry name" value="UDP-Glycosyltransferase/glycogen phosphorylase"/>
    <property type="match status" value="1"/>
</dbReference>
<feature type="domain" description="Glycosyl transferase family 1" evidence="4">
    <location>
        <begin position="204"/>
        <end position="361"/>
    </location>
</feature>
<evidence type="ECO:0000259" key="5">
    <source>
        <dbReference type="Pfam" id="PF13439"/>
    </source>
</evidence>
<keyword evidence="1" id="KW-0328">Glycosyltransferase</keyword>
<accession>A0A917F1A6</accession>
<evidence type="ECO:0000256" key="1">
    <source>
        <dbReference type="ARBA" id="ARBA00022676"/>
    </source>
</evidence>
<feature type="region of interest" description="Disordered" evidence="3">
    <location>
        <begin position="69"/>
        <end position="93"/>
    </location>
</feature>
<evidence type="ECO:0000313" key="7">
    <source>
        <dbReference type="Proteomes" id="UP000649179"/>
    </source>
</evidence>
<evidence type="ECO:0000256" key="3">
    <source>
        <dbReference type="SAM" id="MobiDB-lite"/>
    </source>
</evidence>
<dbReference type="RefSeq" id="WP_188779018.1">
    <property type="nucleotide sequence ID" value="NZ_BMKQ01000001.1"/>
</dbReference>
<keyword evidence="7" id="KW-1185">Reference proteome</keyword>
<organism evidence="6 7">
    <name type="scientific">Marmoricola endophyticus</name>
    <dbReference type="NCBI Taxonomy" id="2040280"/>
    <lineage>
        <taxon>Bacteria</taxon>
        <taxon>Bacillati</taxon>
        <taxon>Actinomycetota</taxon>
        <taxon>Actinomycetes</taxon>
        <taxon>Propionibacteriales</taxon>
        <taxon>Nocardioidaceae</taxon>
        <taxon>Marmoricola</taxon>
    </lineage>
</organism>
<reference evidence="6" key="1">
    <citation type="journal article" date="2014" name="Int. J. Syst. Evol. Microbiol.">
        <title>Complete genome sequence of Corynebacterium casei LMG S-19264T (=DSM 44701T), isolated from a smear-ripened cheese.</title>
        <authorList>
            <consortium name="US DOE Joint Genome Institute (JGI-PGF)"/>
            <person name="Walter F."/>
            <person name="Albersmeier A."/>
            <person name="Kalinowski J."/>
            <person name="Ruckert C."/>
        </authorList>
    </citation>
    <scope>NUCLEOTIDE SEQUENCE</scope>
    <source>
        <strain evidence="6">CGMCC 1.16067</strain>
    </source>
</reference>
<dbReference type="AlphaFoldDB" id="A0A917F1A6"/>
<comment type="caution">
    <text evidence="6">The sequence shown here is derived from an EMBL/GenBank/DDBJ whole genome shotgun (WGS) entry which is preliminary data.</text>
</comment>
<protein>
    <recommendedName>
        <fullName evidence="8">Glycosyltransferase family 4 protein</fullName>
    </recommendedName>
</protein>
<sequence>MTAPVSFLLLDSTGHGGLARTVLNLANQLVAHRPVRVISVLRRGQEPRYTLDPRIEHEVLVDLVKGPGPLDRARHRRPSRLVPQPPDDGPGDGALTGLVDHALRRRLSRLEPGTLVTTRPTLHLAATRWRAKGVRVVGWDHLNYPCRYRQPWLASVLDAAIPSLDAWVVLTDADACDYRERFALGPERVRVIRNALSWAPAAEPAPLEAKRLVAAGRLVPVKGFSRLIDAFAGVARMHPDWSLDIHGEGPRREALQARIDAHGIDDRVRLAGYVDDMAATLRGASGLAMTSSAEGFPMVLLEAMAEGVPMVAMDCPRGPAEMVRDGENGFLVAEGDVAGFTRALHTLIGDAELRRSLGKQAWLDAESYTTERIVQDWLELLDGVA</sequence>
<dbReference type="InterPro" id="IPR028098">
    <property type="entry name" value="Glyco_trans_4-like_N"/>
</dbReference>
<dbReference type="GO" id="GO:0016757">
    <property type="term" value="F:glycosyltransferase activity"/>
    <property type="evidence" value="ECO:0007669"/>
    <property type="project" value="UniProtKB-KW"/>
</dbReference>
<dbReference type="Gene3D" id="3.40.50.2000">
    <property type="entry name" value="Glycogen Phosphorylase B"/>
    <property type="match status" value="2"/>
</dbReference>